<dbReference type="InterPro" id="IPR003660">
    <property type="entry name" value="HAMP_dom"/>
</dbReference>
<feature type="domain" description="HAMP" evidence="12">
    <location>
        <begin position="329"/>
        <end position="381"/>
    </location>
</feature>
<dbReference type="EMBL" id="ADMG01000017">
    <property type="protein sequence ID" value="EKB31760.1"/>
    <property type="molecule type" value="Genomic_DNA"/>
</dbReference>
<dbReference type="GO" id="GO:0005524">
    <property type="term" value="F:ATP binding"/>
    <property type="evidence" value="ECO:0007669"/>
    <property type="project" value="UniProtKB-KW"/>
</dbReference>
<keyword evidence="10" id="KW-0812">Transmembrane</keyword>
<dbReference type="Proteomes" id="UP000005835">
    <property type="component" value="Unassembled WGS sequence"/>
</dbReference>
<dbReference type="PRINTS" id="PR00344">
    <property type="entry name" value="BCTRLSENSOR"/>
</dbReference>
<proteinExistence type="predicted"/>
<dbReference type="GO" id="GO:0000155">
    <property type="term" value="F:phosphorelay sensor kinase activity"/>
    <property type="evidence" value="ECO:0007669"/>
    <property type="project" value="InterPro"/>
</dbReference>
<evidence type="ECO:0000259" key="11">
    <source>
        <dbReference type="PROSITE" id="PS50109"/>
    </source>
</evidence>
<dbReference type="InterPro" id="IPR005467">
    <property type="entry name" value="His_kinase_dom"/>
</dbReference>
<reference evidence="13 14" key="1">
    <citation type="submission" date="2012-05" db="EMBL/GenBank/DDBJ databases">
        <title>The Genome Sequence of Sutterella wadsworthensis 2_1_59BFAA.</title>
        <authorList>
            <consortium name="The Broad Institute Genome Sequencing Platform"/>
            <person name="Earl A."/>
            <person name="Ward D."/>
            <person name="Feldgarden M."/>
            <person name="Gevers D."/>
            <person name="Daigneault M."/>
            <person name="Strauss J."/>
            <person name="Allen-Vercoe E."/>
            <person name="Walker B."/>
            <person name="Young S.K."/>
            <person name="Zeng Q."/>
            <person name="Gargeya S."/>
            <person name="Fitzgerald M."/>
            <person name="Haas B."/>
            <person name="Abouelleil A."/>
            <person name="Alvarado L."/>
            <person name="Arachchi H.M."/>
            <person name="Berlin A.M."/>
            <person name="Chapman S.B."/>
            <person name="Goldberg J."/>
            <person name="Griggs A."/>
            <person name="Gujja S."/>
            <person name="Hansen M."/>
            <person name="Howarth C."/>
            <person name="Imamovic A."/>
            <person name="Larimer J."/>
            <person name="McCowen C."/>
            <person name="Montmayeur A."/>
            <person name="Murphy C."/>
            <person name="Neiman D."/>
            <person name="Pearson M."/>
            <person name="Priest M."/>
            <person name="Roberts A."/>
            <person name="Saif S."/>
            <person name="Shea T."/>
            <person name="Sisk P."/>
            <person name="Sykes S."/>
            <person name="Wortman J."/>
            <person name="Nusbaum C."/>
            <person name="Birren B."/>
        </authorList>
    </citation>
    <scope>NUCLEOTIDE SEQUENCE [LARGE SCALE GENOMIC DNA]</scope>
    <source>
        <strain evidence="13 14">2_1_59BFAA</strain>
    </source>
</reference>
<dbReference type="Pfam" id="PF02518">
    <property type="entry name" value="HATPase_c"/>
    <property type="match status" value="1"/>
</dbReference>
<dbReference type="SMART" id="SM00388">
    <property type="entry name" value="HisKA"/>
    <property type="match status" value="1"/>
</dbReference>
<evidence type="ECO:0000256" key="6">
    <source>
        <dbReference type="ARBA" id="ARBA00022741"/>
    </source>
</evidence>
<sequence>MPRWLRYSTLIAISFASIAMLGLAISLFNPKLFDRYFPFLLVLNAVIAAVLFCVVTTLCLRLARRQRSKQYGSHMTAKLALTTALISVVPTLTVYAISTAFISRSLQDSFSPRVEASLDAGVRITQEMLAKQEQSTQELARDFADALAGTPDSLMLHDLLKLLEPHSGTEALVLTSTGSAVAAAGSRINVLMPDLPSQLQLKTAKTTGIYSIVDGDTLFEAPEATGGSSDLRIRVIIPISTLHAPSLSDFKTTGLLAKTASSQQLFLQLTQPVDKTIGLHAATLVAGYREYQQLAYSQSSMATLYALTLSLIVLLAVFASVLAALSFARRTTSPVMQLAEGTRRVATGDFMPIREFQGGDEINVLTRSFNSMIKEVSEARRGLELQRLQAEQAQAFLERVLGNISSGVVVVDHWYTVVTANQAARRIMGEQNVMTGASLRDTLPEFVSTLEEYQHRESIGTAPEPLDFELEQNGVTIPLYLKTTLMQLGTQTGSVLVFDDVTALMKAQRATAWGEVARRLAHEIKNPLTPIRLSAERLAWKLHAKLTEEKDLQLLQRTTNTIIEQVDTLRQMVNDFREYARMPAASLVPLNLNEFMETVLQLYHDAGHAISFVPGEGLPEIDADPAQLRQVFHNLISNSLEAVTEGELVRISIRTEALESQYHAGAIGAVKLSIEDNGPGFTDKILNAAFDPYVTTKPTGTGLGLPIVKKILDDHGAAIKLKNRSNEETGEILGASVEIVFKVSRLEHNPISN</sequence>
<comment type="subcellular location">
    <subcellularLocation>
        <location evidence="2">Membrane</location>
    </subcellularLocation>
</comment>
<protein>
    <recommendedName>
        <fullName evidence="3">histidine kinase</fullName>
        <ecNumber evidence="3">2.7.13.3</ecNumber>
    </recommendedName>
</protein>
<evidence type="ECO:0000313" key="14">
    <source>
        <dbReference type="Proteomes" id="UP000005835"/>
    </source>
</evidence>
<organism evidence="13 14">
    <name type="scientific">Sutterella wadsworthensis 2_1_59BFAA</name>
    <dbReference type="NCBI Taxonomy" id="742823"/>
    <lineage>
        <taxon>Bacteria</taxon>
        <taxon>Pseudomonadati</taxon>
        <taxon>Pseudomonadota</taxon>
        <taxon>Betaproteobacteria</taxon>
        <taxon>Burkholderiales</taxon>
        <taxon>Sutterellaceae</taxon>
        <taxon>Sutterella</taxon>
    </lineage>
</organism>
<gene>
    <name evidence="13" type="ORF">HMPREF9465_00628</name>
</gene>
<dbReference type="CDD" id="cd00082">
    <property type="entry name" value="HisKA"/>
    <property type="match status" value="1"/>
</dbReference>
<dbReference type="SUPFAM" id="SSF55785">
    <property type="entry name" value="PYP-like sensor domain (PAS domain)"/>
    <property type="match status" value="1"/>
</dbReference>
<dbReference type="Gene3D" id="1.10.287.130">
    <property type="match status" value="1"/>
</dbReference>
<keyword evidence="10" id="KW-0472">Membrane</keyword>
<dbReference type="PANTHER" id="PTHR43065:SF10">
    <property type="entry name" value="PEROXIDE STRESS-ACTIVATED HISTIDINE KINASE MAK3"/>
    <property type="match status" value="1"/>
</dbReference>
<comment type="caution">
    <text evidence="13">The sequence shown here is derived from an EMBL/GenBank/DDBJ whole genome shotgun (WGS) entry which is preliminary data.</text>
</comment>
<dbReference type="Gene3D" id="6.10.340.10">
    <property type="match status" value="1"/>
</dbReference>
<dbReference type="RefSeq" id="WP_005434096.1">
    <property type="nucleotide sequence ID" value="NZ_JH815514.1"/>
</dbReference>
<dbReference type="Pfam" id="PF13188">
    <property type="entry name" value="PAS_8"/>
    <property type="match status" value="1"/>
</dbReference>
<evidence type="ECO:0000256" key="2">
    <source>
        <dbReference type="ARBA" id="ARBA00004370"/>
    </source>
</evidence>
<dbReference type="AlphaFoldDB" id="K1JJH9"/>
<dbReference type="Gene3D" id="3.30.565.10">
    <property type="entry name" value="Histidine kinase-like ATPase, C-terminal domain"/>
    <property type="match status" value="1"/>
</dbReference>
<keyword evidence="8" id="KW-0067">ATP-binding</keyword>
<keyword evidence="4" id="KW-0597">Phosphoprotein</keyword>
<evidence type="ECO:0000256" key="3">
    <source>
        <dbReference type="ARBA" id="ARBA00012438"/>
    </source>
</evidence>
<comment type="catalytic activity">
    <reaction evidence="1">
        <text>ATP + protein L-histidine = ADP + protein N-phospho-L-histidine.</text>
        <dbReference type="EC" id="2.7.13.3"/>
    </reaction>
</comment>
<dbReference type="InterPro" id="IPR036097">
    <property type="entry name" value="HisK_dim/P_sf"/>
</dbReference>
<evidence type="ECO:0000256" key="1">
    <source>
        <dbReference type="ARBA" id="ARBA00000085"/>
    </source>
</evidence>
<keyword evidence="6" id="KW-0547">Nucleotide-binding</keyword>
<keyword evidence="9" id="KW-0902">Two-component regulatory system</keyword>
<dbReference type="SUPFAM" id="SSF55874">
    <property type="entry name" value="ATPase domain of HSP90 chaperone/DNA topoisomerase II/histidine kinase"/>
    <property type="match status" value="1"/>
</dbReference>
<dbReference type="PIRSF" id="PIRSF037532">
    <property type="entry name" value="STHK_NtrY"/>
    <property type="match status" value="1"/>
</dbReference>
<dbReference type="InterPro" id="IPR036890">
    <property type="entry name" value="HATPase_C_sf"/>
</dbReference>
<dbReference type="Gene3D" id="3.30.450.20">
    <property type="entry name" value="PAS domain"/>
    <property type="match status" value="1"/>
</dbReference>
<dbReference type="InterPro" id="IPR017232">
    <property type="entry name" value="NtrY"/>
</dbReference>
<keyword evidence="14" id="KW-1185">Reference proteome</keyword>
<dbReference type="SUPFAM" id="SSF158472">
    <property type="entry name" value="HAMP domain-like"/>
    <property type="match status" value="1"/>
</dbReference>
<keyword evidence="5" id="KW-0808">Transferase</keyword>
<evidence type="ECO:0000259" key="12">
    <source>
        <dbReference type="PROSITE" id="PS50885"/>
    </source>
</evidence>
<dbReference type="STRING" id="742823.HMPREF9465_00628"/>
<dbReference type="PATRIC" id="fig|742823.3.peg.630"/>
<feature type="transmembrane region" description="Helical" evidence="10">
    <location>
        <begin position="75"/>
        <end position="97"/>
    </location>
</feature>
<evidence type="ECO:0000313" key="13">
    <source>
        <dbReference type="EMBL" id="EKB31760.1"/>
    </source>
</evidence>
<evidence type="ECO:0000256" key="7">
    <source>
        <dbReference type="ARBA" id="ARBA00022777"/>
    </source>
</evidence>
<dbReference type="SMART" id="SM00304">
    <property type="entry name" value="HAMP"/>
    <property type="match status" value="1"/>
</dbReference>
<name>K1JJH9_9BURK</name>
<evidence type="ECO:0000256" key="10">
    <source>
        <dbReference type="SAM" id="Phobius"/>
    </source>
</evidence>
<dbReference type="SUPFAM" id="SSF47384">
    <property type="entry name" value="Homodimeric domain of signal transducing histidine kinase"/>
    <property type="match status" value="1"/>
</dbReference>
<dbReference type="Pfam" id="PF00672">
    <property type="entry name" value="HAMP"/>
    <property type="match status" value="1"/>
</dbReference>
<dbReference type="EC" id="2.7.13.3" evidence="3"/>
<dbReference type="InterPro" id="IPR000014">
    <property type="entry name" value="PAS"/>
</dbReference>
<feature type="transmembrane region" description="Helical" evidence="10">
    <location>
        <begin position="40"/>
        <end position="63"/>
    </location>
</feature>
<dbReference type="Pfam" id="PF00512">
    <property type="entry name" value="HisKA"/>
    <property type="match status" value="1"/>
</dbReference>
<dbReference type="PROSITE" id="PS50885">
    <property type="entry name" value="HAMP"/>
    <property type="match status" value="1"/>
</dbReference>
<dbReference type="SMART" id="SM00387">
    <property type="entry name" value="HATPase_c"/>
    <property type="match status" value="1"/>
</dbReference>
<dbReference type="CDD" id="cd06225">
    <property type="entry name" value="HAMP"/>
    <property type="match status" value="1"/>
</dbReference>
<dbReference type="PANTHER" id="PTHR43065">
    <property type="entry name" value="SENSOR HISTIDINE KINASE"/>
    <property type="match status" value="1"/>
</dbReference>
<evidence type="ECO:0000256" key="9">
    <source>
        <dbReference type="ARBA" id="ARBA00023012"/>
    </source>
</evidence>
<dbReference type="OrthoDB" id="9815750at2"/>
<dbReference type="eggNOG" id="COG5000">
    <property type="taxonomic scope" value="Bacteria"/>
</dbReference>
<feature type="transmembrane region" description="Helical" evidence="10">
    <location>
        <begin position="7"/>
        <end position="28"/>
    </location>
</feature>
<dbReference type="HOGENOM" id="CLU_019564_0_0_4"/>
<dbReference type="InterPro" id="IPR003594">
    <property type="entry name" value="HATPase_dom"/>
</dbReference>
<evidence type="ECO:0000256" key="5">
    <source>
        <dbReference type="ARBA" id="ARBA00022679"/>
    </source>
</evidence>
<dbReference type="InterPro" id="IPR004358">
    <property type="entry name" value="Sig_transdc_His_kin-like_C"/>
</dbReference>
<dbReference type="NCBIfam" id="TIGR00229">
    <property type="entry name" value="sensory_box"/>
    <property type="match status" value="1"/>
</dbReference>
<dbReference type="PROSITE" id="PS50109">
    <property type="entry name" value="HIS_KIN"/>
    <property type="match status" value="1"/>
</dbReference>
<dbReference type="InterPro" id="IPR003661">
    <property type="entry name" value="HisK_dim/P_dom"/>
</dbReference>
<evidence type="ECO:0000256" key="4">
    <source>
        <dbReference type="ARBA" id="ARBA00022553"/>
    </source>
</evidence>
<dbReference type="GO" id="GO:0016020">
    <property type="term" value="C:membrane"/>
    <property type="evidence" value="ECO:0007669"/>
    <property type="project" value="UniProtKB-SubCell"/>
</dbReference>
<keyword evidence="7" id="KW-0418">Kinase</keyword>
<feature type="transmembrane region" description="Helical" evidence="10">
    <location>
        <begin position="304"/>
        <end position="328"/>
    </location>
</feature>
<keyword evidence="10" id="KW-1133">Transmembrane helix</keyword>
<accession>K1JJH9</accession>
<evidence type="ECO:0000256" key="8">
    <source>
        <dbReference type="ARBA" id="ARBA00022840"/>
    </source>
</evidence>
<feature type="domain" description="Histidine kinase" evidence="11">
    <location>
        <begin position="519"/>
        <end position="745"/>
    </location>
</feature>
<dbReference type="InterPro" id="IPR035965">
    <property type="entry name" value="PAS-like_dom_sf"/>
</dbReference>